<keyword evidence="3" id="KW-0677">Repeat</keyword>
<dbReference type="SMART" id="SM00355">
    <property type="entry name" value="ZnF_C2H2"/>
    <property type="match status" value="2"/>
</dbReference>
<feature type="domain" description="C2H2-type" evidence="11">
    <location>
        <begin position="317"/>
        <end position="344"/>
    </location>
</feature>
<sequence>MPRLIRANVDCTSTTRMFILAAQGHDRFDLATLSRDWSKEPSAKDSALTARGPRPRAPHDDQSAAPRSLPSRGLHHRGPHAQRFFLTPSVPSLRREASRDATARHAGDSALLAWMEGSCRFPRPFQTVPYGKSRRATRWLAPSARELLHSFPASASSWRFRACVYKGQPCTHQTQTSTHPAAFSFLLRRIFEPIILLFLSHHQLTSHSRSPYVSAMTKHPRDAGDVTLSLSLALGGHLPGEHGGGNNKKHRRAGDGEFVCKTCSRAFASFQALGGHRTSHLRGRHGLALGMLAAAAPPAKQQQAAAAKDHPKPAASHQCHVCGVGFEMGQALGGHMRRHREEAAAVAQAPPVLLQLFV</sequence>
<feature type="region of interest" description="Disordered" evidence="10">
    <location>
        <begin position="39"/>
        <end position="81"/>
    </location>
</feature>
<keyword evidence="4 9" id="KW-0863">Zinc-finger</keyword>
<dbReference type="SUPFAM" id="SSF57667">
    <property type="entry name" value="beta-beta-alpha zinc fingers"/>
    <property type="match status" value="2"/>
</dbReference>
<dbReference type="Gene3D" id="3.30.160.60">
    <property type="entry name" value="Classic Zinc Finger"/>
    <property type="match status" value="1"/>
</dbReference>
<evidence type="ECO:0000256" key="3">
    <source>
        <dbReference type="ARBA" id="ARBA00022737"/>
    </source>
</evidence>
<evidence type="ECO:0000256" key="4">
    <source>
        <dbReference type="ARBA" id="ARBA00022771"/>
    </source>
</evidence>
<protein>
    <recommendedName>
        <fullName evidence="11">C2H2-type domain-containing protein</fullName>
    </recommendedName>
</protein>
<evidence type="ECO:0000313" key="12">
    <source>
        <dbReference type="EMBL" id="KAF8748218.1"/>
    </source>
</evidence>
<keyword evidence="6" id="KW-0805">Transcription regulation</keyword>
<dbReference type="PROSITE" id="PS50157">
    <property type="entry name" value="ZINC_FINGER_C2H2_2"/>
    <property type="match status" value="2"/>
</dbReference>
<evidence type="ECO:0000256" key="9">
    <source>
        <dbReference type="PROSITE-ProRule" id="PRU00042"/>
    </source>
</evidence>
<evidence type="ECO:0000256" key="1">
    <source>
        <dbReference type="ARBA" id="ARBA00004123"/>
    </source>
</evidence>
<dbReference type="PANTHER" id="PTHR26374">
    <property type="entry name" value="ZINC FINGER PROTEIN ZAT5"/>
    <property type="match status" value="1"/>
</dbReference>
<dbReference type="InterPro" id="IPR036236">
    <property type="entry name" value="Znf_C2H2_sf"/>
</dbReference>
<evidence type="ECO:0000256" key="7">
    <source>
        <dbReference type="ARBA" id="ARBA00023163"/>
    </source>
</evidence>
<comment type="caution">
    <text evidence="12">The sequence shown here is derived from an EMBL/GenBank/DDBJ whole genome shotgun (WGS) entry which is preliminary data.</text>
</comment>
<evidence type="ECO:0000313" key="13">
    <source>
        <dbReference type="Proteomes" id="UP000636709"/>
    </source>
</evidence>
<dbReference type="AlphaFoldDB" id="A0A835KMQ3"/>
<comment type="subcellular location">
    <subcellularLocation>
        <location evidence="1">Nucleus</location>
    </subcellularLocation>
</comment>
<evidence type="ECO:0000256" key="5">
    <source>
        <dbReference type="ARBA" id="ARBA00022833"/>
    </source>
</evidence>
<reference evidence="12" key="1">
    <citation type="submission" date="2020-07" db="EMBL/GenBank/DDBJ databases">
        <title>Genome sequence and genetic diversity analysis of an under-domesticated orphan crop, white fonio (Digitaria exilis).</title>
        <authorList>
            <person name="Bennetzen J.L."/>
            <person name="Chen S."/>
            <person name="Ma X."/>
            <person name="Wang X."/>
            <person name="Yssel A.E.J."/>
            <person name="Chaluvadi S.R."/>
            <person name="Johnson M."/>
            <person name="Gangashetty P."/>
            <person name="Hamidou F."/>
            <person name="Sanogo M.D."/>
            <person name="Zwaenepoel A."/>
            <person name="Wallace J."/>
            <person name="Van De Peer Y."/>
            <person name="Van Deynze A."/>
        </authorList>
    </citation>
    <scope>NUCLEOTIDE SEQUENCE</scope>
    <source>
        <tissue evidence="12">Leaves</tissue>
    </source>
</reference>
<dbReference type="OrthoDB" id="767246at2759"/>
<keyword evidence="8" id="KW-0539">Nucleus</keyword>
<keyword evidence="13" id="KW-1185">Reference proteome</keyword>
<evidence type="ECO:0000256" key="8">
    <source>
        <dbReference type="ARBA" id="ARBA00023242"/>
    </source>
</evidence>
<dbReference type="InterPro" id="IPR013087">
    <property type="entry name" value="Znf_C2H2_type"/>
</dbReference>
<keyword evidence="2" id="KW-0479">Metal-binding</keyword>
<dbReference type="GO" id="GO:0008270">
    <property type="term" value="F:zinc ion binding"/>
    <property type="evidence" value="ECO:0007669"/>
    <property type="project" value="UniProtKB-KW"/>
</dbReference>
<feature type="domain" description="C2H2-type" evidence="11">
    <location>
        <begin position="258"/>
        <end position="285"/>
    </location>
</feature>
<dbReference type="EMBL" id="JACEFO010001098">
    <property type="protein sequence ID" value="KAF8748218.1"/>
    <property type="molecule type" value="Genomic_DNA"/>
</dbReference>
<gene>
    <name evidence="12" type="ORF">HU200_012957</name>
</gene>
<accession>A0A835KMQ3</accession>
<dbReference type="GO" id="GO:0005634">
    <property type="term" value="C:nucleus"/>
    <property type="evidence" value="ECO:0007669"/>
    <property type="project" value="UniProtKB-SubCell"/>
</dbReference>
<dbReference type="PANTHER" id="PTHR26374:SF457">
    <property type="entry name" value="ZINC FINGER PROTEIN ZAT11"/>
    <property type="match status" value="1"/>
</dbReference>
<organism evidence="12 13">
    <name type="scientific">Digitaria exilis</name>
    <dbReference type="NCBI Taxonomy" id="1010633"/>
    <lineage>
        <taxon>Eukaryota</taxon>
        <taxon>Viridiplantae</taxon>
        <taxon>Streptophyta</taxon>
        <taxon>Embryophyta</taxon>
        <taxon>Tracheophyta</taxon>
        <taxon>Spermatophyta</taxon>
        <taxon>Magnoliopsida</taxon>
        <taxon>Liliopsida</taxon>
        <taxon>Poales</taxon>
        <taxon>Poaceae</taxon>
        <taxon>PACMAD clade</taxon>
        <taxon>Panicoideae</taxon>
        <taxon>Panicodae</taxon>
        <taxon>Paniceae</taxon>
        <taxon>Anthephorinae</taxon>
        <taxon>Digitaria</taxon>
    </lineage>
</organism>
<evidence type="ECO:0000256" key="2">
    <source>
        <dbReference type="ARBA" id="ARBA00022723"/>
    </source>
</evidence>
<dbReference type="Proteomes" id="UP000636709">
    <property type="component" value="Unassembled WGS sequence"/>
</dbReference>
<dbReference type="Pfam" id="PF13912">
    <property type="entry name" value="zf-C2H2_6"/>
    <property type="match status" value="2"/>
</dbReference>
<proteinExistence type="predicted"/>
<name>A0A835KMQ3_9POAL</name>
<evidence type="ECO:0000259" key="11">
    <source>
        <dbReference type="PROSITE" id="PS50157"/>
    </source>
</evidence>
<evidence type="ECO:0000256" key="6">
    <source>
        <dbReference type="ARBA" id="ARBA00023015"/>
    </source>
</evidence>
<evidence type="ECO:0000256" key="10">
    <source>
        <dbReference type="SAM" id="MobiDB-lite"/>
    </source>
</evidence>
<keyword evidence="5" id="KW-0862">Zinc</keyword>
<keyword evidence="7" id="KW-0804">Transcription</keyword>
<dbReference type="PROSITE" id="PS00028">
    <property type="entry name" value="ZINC_FINGER_C2H2_1"/>
    <property type="match status" value="2"/>
</dbReference>